<gene>
    <name evidence="2" type="ORF">SAMN05444274_101414</name>
</gene>
<keyword evidence="1" id="KW-0472">Membrane</keyword>
<organism evidence="2 3">
    <name type="scientific">Mariniphaga anaerophila</name>
    <dbReference type="NCBI Taxonomy" id="1484053"/>
    <lineage>
        <taxon>Bacteria</taxon>
        <taxon>Pseudomonadati</taxon>
        <taxon>Bacteroidota</taxon>
        <taxon>Bacteroidia</taxon>
        <taxon>Marinilabiliales</taxon>
        <taxon>Prolixibacteraceae</taxon>
        <taxon>Mariniphaga</taxon>
    </lineage>
</organism>
<protein>
    <submittedName>
        <fullName evidence="2">Permuted papain-like amidase enzyme, YaeF/YiiX, C92 family</fullName>
    </submittedName>
</protein>
<dbReference type="InterPro" id="IPR024453">
    <property type="entry name" value="Peptidase_C92"/>
</dbReference>
<dbReference type="Gene3D" id="3.90.1720.10">
    <property type="entry name" value="endopeptidase domain like (from Nostoc punctiforme)"/>
    <property type="match status" value="1"/>
</dbReference>
<dbReference type="EMBL" id="FQUM01000001">
    <property type="protein sequence ID" value="SHE46048.1"/>
    <property type="molecule type" value="Genomic_DNA"/>
</dbReference>
<name>A0A1M4TNP9_9BACT</name>
<proteinExistence type="predicted"/>
<reference evidence="2 3" key="1">
    <citation type="submission" date="2016-11" db="EMBL/GenBank/DDBJ databases">
        <authorList>
            <person name="Jaros S."/>
            <person name="Januszkiewicz K."/>
            <person name="Wedrychowicz H."/>
        </authorList>
    </citation>
    <scope>NUCLEOTIDE SEQUENCE [LARGE SCALE GENOMIC DNA]</scope>
    <source>
        <strain evidence="2 3">DSM 26910</strain>
    </source>
</reference>
<sequence length="447" mass="50983">MLIIEKKKNQHRQPRTNLFFLKIPSVLLVACIIAIGLLLFTSCVTVRHNYLGKSNVFESDITISSDPAFVDSAELRCRSDYIVQTIVEDGKIKGREINQLYTSTGTRLNNDRFYNSVLQNGSSKTLSAKEYLAALELLSSASCYEKAYQNNPQIRRRMNRGDTGNAIPKNFLRKSRSFLYSNSVRKEIEKAAAIYEEPRADSILSLLPSTNWWKAFRYRFFPNNDWAHFFAFNVAHAISCTTGNTLGLFNYPVENEFFASKLHPQLRPFDIILVKSTNHLTDVFIPGYFGHAGIYMGNQLDPAKYFLHHHKMTGEKMVVESVRSGVRTSHLTDFADGNTFLVMRLKNLPPERKANIRNNIYKHLGKSYDFNFDILSPASITCTELVFLAFDFISWHTQNVWSGITVTPDDLARTALEAELFEFPVFIENDVQTINPDNALIQGLVNK</sequence>
<dbReference type="AlphaFoldDB" id="A0A1M4TNP9"/>
<dbReference type="Pfam" id="PF05708">
    <property type="entry name" value="Peptidase_C92"/>
    <property type="match status" value="1"/>
</dbReference>
<dbReference type="OrthoDB" id="195541at2"/>
<dbReference type="Proteomes" id="UP000184164">
    <property type="component" value="Unassembled WGS sequence"/>
</dbReference>
<dbReference type="SUPFAM" id="SSF54001">
    <property type="entry name" value="Cysteine proteinases"/>
    <property type="match status" value="1"/>
</dbReference>
<keyword evidence="1" id="KW-1133">Transmembrane helix</keyword>
<feature type="transmembrane region" description="Helical" evidence="1">
    <location>
        <begin position="20"/>
        <end position="40"/>
    </location>
</feature>
<keyword evidence="3" id="KW-1185">Reference proteome</keyword>
<keyword evidence="1" id="KW-0812">Transmembrane</keyword>
<evidence type="ECO:0000313" key="2">
    <source>
        <dbReference type="EMBL" id="SHE46048.1"/>
    </source>
</evidence>
<evidence type="ECO:0000313" key="3">
    <source>
        <dbReference type="Proteomes" id="UP000184164"/>
    </source>
</evidence>
<dbReference type="InterPro" id="IPR038765">
    <property type="entry name" value="Papain-like_cys_pep_sf"/>
</dbReference>
<dbReference type="RefSeq" id="WP_072998450.1">
    <property type="nucleotide sequence ID" value="NZ_FQUM01000001.1"/>
</dbReference>
<evidence type="ECO:0000256" key="1">
    <source>
        <dbReference type="SAM" id="Phobius"/>
    </source>
</evidence>
<accession>A0A1M4TNP9</accession>
<dbReference type="STRING" id="1484053.SAMN05444274_101414"/>